<sequence length="169" mass="19884">MLISELVDSEGEHSHTDDSAPQSPLPLDEVMATISQEDNHMLMAIINQAKQMEAQCHRMASRFRVTMVSEVEYMQEQTTHSKLSPLMLDIMQNQTDFKSRYEKHIDRFSEMYNRIAFAEFESSQKLIDHVSRIEAELVNCLEADDKEMLARCYQDYVVNHYFFEKKFFV</sequence>
<keyword evidence="3" id="KW-1185">Reference proteome</keyword>
<organism evidence="2 3">
    <name type="scientific">Diutina rugosa</name>
    <name type="common">Yeast</name>
    <name type="synonym">Candida rugosa</name>
    <dbReference type="NCBI Taxonomy" id="5481"/>
    <lineage>
        <taxon>Eukaryota</taxon>
        <taxon>Fungi</taxon>
        <taxon>Dikarya</taxon>
        <taxon>Ascomycota</taxon>
        <taxon>Saccharomycotina</taxon>
        <taxon>Pichiomycetes</taxon>
        <taxon>Debaryomycetaceae</taxon>
        <taxon>Diutina</taxon>
    </lineage>
</organism>
<evidence type="ECO:0000256" key="1">
    <source>
        <dbReference type="SAM" id="MobiDB-lite"/>
    </source>
</evidence>
<accession>A0A642UCX9</accession>
<dbReference type="EMBL" id="SWFT01000161">
    <property type="protein sequence ID" value="KAA8896926.1"/>
    <property type="molecule type" value="Genomic_DNA"/>
</dbReference>
<dbReference type="AlphaFoldDB" id="A0A642UCX9"/>
<dbReference type="GeneID" id="54784090"/>
<proteinExistence type="predicted"/>
<evidence type="ECO:0000313" key="3">
    <source>
        <dbReference type="Proteomes" id="UP000449547"/>
    </source>
</evidence>
<comment type="caution">
    <text evidence="2">The sequence shown here is derived from an EMBL/GenBank/DDBJ whole genome shotgun (WGS) entry which is preliminary data.</text>
</comment>
<evidence type="ECO:0000313" key="2">
    <source>
        <dbReference type="EMBL" id="KAA8896926.1"/>
    </source>
</evidence>
<feature type="region of interest" description="Disordered" evidence="1">
    <location>
        <begin position="1"/>
        <end position="25"/>
    </location>
</feature>
<dbReference type="RefSeq" id="XP_034009668.1">
    <property type="nucleotide sequence ID" value="XM_034158421.1"/>
</dbReference>
<protein>
    <submittedName>
        <fullName evidence="2">Uncharacterized protein</fullName>
    </submittedName>
</protein>
<reference evidence="2 3" key="1">
    <citation type="submission" date="2019-07" db="EMBL/GenBank/DDBJ databases">
        <title>Genome assembly of two rare yeast pathogens: Diutina rugosa and Trichomonascus ciferrii.</title>
        <authorList>
            <person name="Mixao V."/>
            <person name="Saus E."/>
            <person name="Hansen A."/>
            <person name="Lass-Flor C."/>
            <person name="Gabaldon T."/>
        </authorList>
    </citation>
    <scope>NUCLEOTIDE SEQUENCE [LARGE SCALE GENOMIC DNA]</scope>
    <source>
        <strain evidence="2 3">CBS 613</strain>
    </source>
</reference>
<name>A0A642UCX9_DIURU</name>
<dbReference type="VEuPathDB" id="FungiDB:DIURU_005439"/>
<dbReference type="Proteomes" id="UP000449547">
    <property type="component" value="Unassembled WGS sequence"/>
</dbReference>
<gene>
    <name evidence="2" type="ORF">DIURU_005439</name>
</gene>